<protein>
    <submittedName>
        <fullName evidence="2">Uncharacterized protein</fullName>
    </submittedName>
</protein>
<feature type="region of interest" description="Disordered" evidence="1">
    <location>
        <begin position="573"/>
        <end position="604"/>
    </location>
</feature>
<organism evidence="2 3">
    <name type="scientific">Blattamonas nauphoetae</name>
    <dbReference type="NCBI Taxonomy" id="2049346"/>
    <lineage>
        <taxon>Eukaryota</taxon>
        <taxon>Metamonada</taxon>
        <taxon>Preaxostyla</taxon>
        <taxon>Oxymonadida</taxon>
        <taxon>Blattamonas</taxon>
    </lineage>
</organism>
<feature type="compositionally biased region" description="Polar residues" evidence="1">
    <location>
        <begin position="217"/>
        <end position="232"/>
    </location>
</feature>
<feature type="region of interest" description="Disordered" evidence="1">
    <location>
        <begin position="203"/>
        <end position="253"/>
    </location>
</feature>
<dbReference type="EMBL" id="JARBJD010000020">
    <property type="protein sequence ID" value="KAK2960834.1"/>
    <property type="molecule type" value="Genomic_DNA"/>
</dbReference>
<gene>
    <name evidence="2" type="ORF">BLNAU_4231</name>
</gene>
<feature type="region of interest" description="Disordered" evidence="1">
    <location>
        <begin position="619"/>
        <end position="643"/>
    </location>
</feature>
<evidence type="ECO:0000313" key="3">
    <source>
        <dbReference type="Proteomes" id="UP001281761"/>
    </source>
</evidence>
<sequence>MTLQAQTISAQNTAMLSRPYRTIHHRSEPRQLPSFISRSRHTHKQALMRLTFSDPVPQTTSATPNQFRQDEPFFPGSLRRSLLQTSPFIHCQIQKSLNLVLTQHHITSRVKTQIAATRLLRSDAFSKKLQSILDMFPIAWVNEQIQDSGTSIHSVPSDARFEFSHSQDNLITQPVVSDTALNSEPSSSSISLSVPIVRKETMNSTTDWLRRPAPRTPGSTTSSIAGTPTSAHGRTGTPLYQRKSTESSQKLPRILPSNVNSLVHDLVWLQAPGGTDQLRREVLTEETDGWNDNESSTEMDENDEMLNIVSLCGIPCVGLKEDRLDRVVYTLDRMKMSRKRDLFSFLVIPKRSKFVRTNSSFNGLSVTAPVDETHILFLRPNQTTPIPLPSPSPISAPSRPAITSKSSRHRFRHPHEKRGTPISSTPPKAVMSQFSVGNEESVADLIKRSMASSVVDHSLIESLQLETTITQVLNNFCSESPERSVSASMGVLVHFLRSVSALLFHPLPHPILLHGSHSFIFDSNSSEISIFNPFRSSYAFHTRHNTVPSSSTTRSLITDSDFFFLTSTVSVSSTTSSLPPVRDHSSTNSMGSARSLSSQNSPVHQPLVMSNSVPRFFIVPDGPDQNTRKPHRPHNSSNPSRSLSSFPFLGSASLAWTVSSLSSLPCFHSVPSVEECLQLNHSLPLFTDSPFLNHHQLLHAVELLKQDLYFLIDLVEAQSVFSPDFRRRQKEMNESEMFSGDSENIDLSVARLALRLSEILKCVIPVDS</sequence>
<proteinExistence type="predicted"/>
<feature type="region of interest" description="Disordered" evidence="1">
    <location>
        <begin position="381"/>
        <end position="428"/>
    </location>
</feature>
<reference evidence="2 3" key="1">
    <citation type="journal article" date="2022" name="bioRxiv">
        <title>Genomics of Preaxostyla Flagellates Illuminates Evolutionary Transitions and the Path Towards Mitochondrial Loss.</title>
        <authorList>
            <person name="Novak L.V.F."/>
            <person name="Treitli S.C."/>
            <person name="Pyrih J."/>
            <person name="Halakuc P."/>
            <person name="Pipaliya S.V."/>
            <person name="Vacek V."/>
            <person name="Brzon O."/>
            <person name="Soukal P."/>
            <person name="Eme L."/>
            <person name="Dacks J.B."/>
            <person name="Karnkowska A."/>
            <person name="Elias M."/>
            <person name="Hampl V."/>
        </authorList>
    </citation>
    <scope>NUCLEOTIDE SEQUENCE [LARGE SCALE GENOMIC DNA]</scope>
    <source>
        <strain evidence="2">NAU3</strain>
        <tissue evidence="2">Gut</tissue>
    </source>
</reference>
<accession>A0ABQ9YAU7</accession>
<comment type="caution">
    <text evidence="2">The sequence shown here is derived from an EMBL/GenBank/DDBJ whole genome shotgun (WGS) entry which is preliminary data.</text>
</comment>
<evidence type="ECO:0000313" key="2">
    <source>
        <dbReference type="EMBL" id="KAK2960834.1"/>
    </source>
</evidence>
<dbReference type="Proteomes" id="UP001281761">
    <property type="component" value="Unassembled WGS sequence"/>
</dbReference>
<feature type="compositionally biased region" description="Low complexity" evidence="1">
    <location>
        <begin position="395"/>
        <end position="404"/>
    </location>
</feature>
<evidence type="ECO:0000256" key="1">
    <source>
        <dbReference type="SAM" id="MobiDB-lite"/>
    </source>
</evidence>
<feature type="compositionally biased region" description="Polar residues" evidence="1">
    <location>
        <begin position="586"/>
        <end position="604"/>
    </location>
</feature>
<keyword evidence="3" id="KW-1185">Reference proteome</keyword>
<feature type="compositionally biased region" description="Basic residues" evidence="1">
    <location>
        <begin position="406"/>
        <end position="416"/>
    </location>
</feature>
<name>A0ABQ9YAU7_9EUKA</name>